<evidence type="ECO:0000313" key="2">
    <source>
        <dbReference type="EMBL" id="ELZ38106.1"/>
    </source>
</evidence>
<name>M0DRH6_9EURY</name>
<dbReference type="InterPro" id="IPR055708">
    <property type="entry name" value="DUF7284"/>
</dbReference>
<keyword evidence="3" id="KW-1185">Reference proteome</keyword>
<dbReference type="Proteomes" id="UP000011514">
    <property type="component" value="Unassembled WGS sequence"/>
</dbReference>
<comment type="caution">
    <text evidence="2">The sequence shown here is derived from an EMBL/GenBank/DDBJ whole genome shotgun (WGS) entry which is preliminary data.</text>
</comment>
<evidence type="ECO:0000256" key="1">
    <source>
        <dbReference type="SAM" id="MobiDB-lite"/>
    </source>
</evidence>
<proteinExistence type="predicted"/>
<dbReference type="RefSeq" id="WP_004048951.1">
    <property type="nucleotide sequence ID" value="NZ_AOJE01000058.1"/>
</dbReference>
<gene>
    <name evidence="2" type="ORF">C471_10996</name>
</gene>
<feature type="compositionally biased region" description="Basic and acidic residues" evidence="1">
    <location>
        <begin position="108"/>
        <end position="120"/>
    </location>
</feature>
<dbReference type="Pfam" id="PF23955">
    <property type="entry name" value="DUF7284"/>
    <property type="match status" value="1"/>
</dbReference>
<dbReference type="AlphaFoldDB" id="M0DRH6"/>
<dbReference type="OrthoDB" id="330250at2157"/>
<dbReference type="eggNOG" id="arCOG06291">
    <property type="taxonomic scope" value="Archaea"/>
</dbReference>
<protein>
    <submittedName>
        <fullName evidence="2">Uncharacterized protein</fullName>
    </submittedName>
</protein>
<sequence>MTSTVLDVTVLLLCVSASVVALGAADGGRGETGPEAAEVTDLIATETVTVTYASEEAPNGTRTVHATRAELLALVAAGDDVSDEKRASKEAFESEALAAVGRGIGPRTRIDAEAGARSSDETDDSNTITVGSEPPRGAAVTAAVLTHPAPNGENSTGQIRIVIRRW</sequence>
<dbReference type="EMBL" id="AOJE01000058">
    <property type="protein sequence ID" value="ELZ38106.1"/>
    <property type="molecule type" value="Genomic_DNA"/>
</dbReference>
<reference evidence="2 3" key="1">
    <citation type="journal article" date="2014" name="PLoS Genet.">
        <title>Phylogenetically driven sequencing of extremely halophilic archaea reveals strategies for static and dynamic osmo-response.</title>
        <authorList>
            <person name="Becker E.A."/>
            <person name="Seitzer P.M."/>
            <person name="Tritt A."/>
            <person name="Larsen D."/>
            <person name="Krusor M."/>
            <person name="Yao A.I."/>
            <person name="Wu D."/>
            <person name="Madern D."/>
            <person name="Eisen J.A."/>
            <person name="Darling A.E."/>
            <person name="Facciotti M.T."/>
        </authorList>
    </citation>
    <scope>NUCLEOTIDE SEQUENCE [LARGE SCALE GENOMIC DNA]</scope>
    <source>
        <strain evidence="2 3">DSM 1137</strain>
    </source>
</reference>
<evidence type="ECO:0000313" key="3">
    <source>
        <dbReference type="Proteomes" id="UP000011514"/>
    </source>
</evidence>
<feature type="region of interest" description="Disordered" evidence="1">
    <location>
        <begin position="108"/>
        <end position="136"/>
    </location>
</feature>
<organism evidence="2 3">
    <name type="scientific">Halorubrum saccharovorum DSM 1137</name>
    <dbReference type="NCBI Taxonomy" id="1227484"/>
    <lineage>
        <taxon>Archaea</taxon>
        <taxon>Methanobacteriati</taxon>
        <taxon>Methanobacteriota</taxon>
        <taxon>Stenosarchaea group</taxon>
        <taxon>Halobacteria</taxon>
        <taxon>Halobacteriales</taxon>
        <taxon>Haloferacaceae</taxon>
        <taxon>Halorubrum</taxon>
    </lineage>
</organism>
<dbReference type="STRING" id="1227484.C471_10996"/>
<dbReference type="PATRIC" id="fig|1227484.4.peg.2160"/>
<accession>M0DRH6</accession>